<evidence type="ECO:0000313" key="5">
    <source>
        <dbReference type="Proteomes" id="UP000014242"/>
    </source>
</evidence>
<comment type="caution">
    <text evidence="4">The sequence shown here is derived from an EMBL/GenBank/DDBJ whole genome shotgun (WGS) entry which is preliminary data.</text>
</comment>
<dbReference type="Pfam" id="PF09295">
    <property type="entry name" value="ChAPs"/>
    <property type="match status" value="1"/>
</dbReference>
<dbReference type="GO" id="GO:0016192">
    <property type="term" value="P:vesicle-mediated transport"/>
    <property type="evidence" value="ECO:0007669"/>
    <property type="project" value="UniProtKB-ARBA"/>
</dbReference>
<feature type="repeat" description="TPR" evidence="3">
    <location>
        <begin position="103"/>
        <end position="136"/>
    </location>
</feature>
<gene>
    <name evidence="4" type="ORF">m07a_12190</name>
</gene>
<dbReference type="PROSITE" id="PS50005">
    <property type="entry name" value="TPR"/>
    <property type="match status" value="2"/>
</dbReference>
<keyword evidence="1" id="KW-0677">Repeat</keyword>
<dbReference type="InterPro" id="IPR019734">
    <property type="entry name" value="TPR_rpt"/>
</dbReference>
<dbReference type="EMBL" id="AGWC01000009">
    <property type="protein sequence ID" value="ENN90605.1"/>
    <property type="molecule type" value="Genomic_DNA"/>
</dbReference>
<dbReference type="SMART" id="SM00028">
    <property type="entry name" value="TPR"/>
    <property type="match status" value="3"/>
</dbReference>
<dbReference type="SUPFAM" id="SSF48452">
    <property type="entry name" value="TPR-like"/>
    <property type="match status" value="1"/>
</dbReference>
<evidence type="ECO:0000256" key="2">
    <source>
        <dbReference type="ARBA" id="ARBA00022803"/>
    </source>
</evidence>
<keyword evidence="5" id="KW-1185">Reference proteome</keyword>
<evidence type="ECO:0000313" key="4">
    <source>
        <dbReference type="EMBL" id="ENN90605.1"/>
    </source>
</evidence>
<dbReference type="PATRIC" id="fig|1094496.3.peg.1271"/>
<evidence type="ECO:0000256" key="3">
    <source>
        <dbReference type="PROSITE-ProRule" id="PRU00339"/>
    </source>
</evidence>
<dbReference type="eggNOG" id="COG0457">
    <property type="taxonomic scope" value="Bacteria"/>
</dbReference>
<dbReference type="HOGENOM" id="CLU_079829_3_1_5"/>
<evidence type="ECO:0000256" key="1">
    <source>
        <dbReference type="ARBA" id="ARBA00022737"/>
    </source>
</evidence>
<name>N6V9Y9_9HYPH</name>
<proteinExistence type="predicted"/>
<organism evidence="4 5">
    <name type="scientific">Bartonella schoenbuchensis m07a</name>
    <dbReference type="NCBI Taxonomy" id="1094496"/>
    <lineage>
        <taxon>Bacteria</taxon>
        <taxon>Pseudomonadati</taxon>
        <taxon>Pseudomonadota</taxon>
        <taxon>Alphaproteobacteria</taxon>
        <taxon>Hyphomicrobiales</taxon>
        <taxon>Bartonellaceae</taxon>
        <taxon>Bartonella</taxon>
    </lineage>
</organism>
<dbReference type="GO" id="GO:0005737">
    <property type="term" value="C:cytoplasm"/>
    <property type="evidence" value="ECO:0007669"/>
    <property type="project" value="UniProtKB-ARBA"/>
</dbReference>
<dbReference type="InterPro" id="IPR011990">
    <property type="entry name" value="TPR-like_helical_dom_sf"/>
</dbReference>
<feature type="repeat" description="TPR" evidence="3">
    <location>
        <begin position="69"/>
        <end position="102"/>
    </location>
</feature>
<dbReference type="InterPro" id="IPR050498">
    <property type="entry name" value="Ycf3"/>
</dbReference>
<dbReference type="Pfam" id="PF13432">
    <property type="entry name" value="TPR_16"/>
    <property type="match status" value="1"/>
</dbReference>
<dbReference type="PANTHER" id="PTHR44858:SF1">
    <property type="entry name" value="UDP-N-ACETYLGLUCOSAMINE--PEPTIDE N-ACETYLGLUCOSAMINYLTRANSFERASE SPINDLY-RELATED"/>
    <property type="match status" value="1"/>
</dbReference>
<dbReference type="PANTHER" id="PTHR44858">
    <property type="entry name" value="TETRATRICOPEPTIDE REPEAT PROTEIN 6"/>
    <property type="match status" value="1"/>
</dbReference>
<dbReference type="Proteomes" id="UP000014242">
    <property type="component" value="Unassembled WGS sequence"/>
</dbReference>
<sequence length="155" mass="17902">MRLLKELKYCANAKEAKTISQQIQRLWSQSGSETIDLLMTWAEQGISAENYGLALDYLDTAIALSPTYAEAWSRRAWIHIQLSDFKLAMLDLHHALQLEPRNYIAFFELGIVMEATERPELAIKAYETALTFYPQMQQVQNRIDTLLSKDFDQNI</sequence>
<reference evidence="4 5" key="1">
    <citation type="journal article" date="2013" name="PLoS Genet.">
        <title>A gene transfer agent and a dynamic repertoire of secretion systems hold the keys to the explosive radiation of the emerging pathogen Bartonella.</title>
        <authorList>
            <person name="Guy L."/>
            <person name="Nystedt B."/>
            <person name="Toft C."/>
            <person name="Zaremba-Niedzwiedzka K."/>
            <person name="Berglund E.C."/>
            <person name="Granberg F."/>
            <person name="Naslund K."/>
            <person name="Eriksson A.S."/>
            <person name="Andersson S.G."/>
        </authorList>
    </citation>
    <scope>NUCLEOTIDE SEQUENCE [LARGE SCALE GENOMIC DNA]</scope>
    <source>
        <strain evidence="5">m07a</strain>
    </source>
</reference>
<dbReference type="AlphaFoldDB" id="N6V9Y9"/>
<protein>
    <submittedName>
        <fullName evidence="4">Tetratricopeptide repeat protein</fullName>
    </submittedName>
</protein>
<dbReference type="GO" id="GO:0012505">
    <property type="term" value="C:endomembrane system"/>
    <property type="evidence" value="ECO:0007669"/>
    <property type="project" value="UniProtKB-ARBA"/>
</dbReference>
<keyword evidence="2 3" id="KW-0802">TPR repeat</keyword>
<accession>N6V9Y9</accession>
<dbReference type="InterPro" id="IPR015374">
    <property type="entry name" value="ChAPs"/>
</dbReference>
<dbReference type="Gene3D" id="1.25.40.10">
    <property type="entry name" value="Tetratricopeptide repeat domain"/>
    <property type="match status" value="1"/>
</dbReference>
<dbReference type="GO" id="GO:0032991">
    <property type="term" value="C:protein-containing complex"/>
    <property type="evidence" value="ECO:0007669"/>
    <property type="project" value="UniProtKB-ARBA"/>
</dbReference>